<dbReference type="PANTHER" id="PTHR30474:SF3">
    <property type="entry name" value="PEPTIDOGLYCAN GLYCOSYLTRANSFERASE RODA"/>
    <property type="match status" value="1"/>
</dbReference>
<evidence type="ECO:0000256" key="2">
    <source>
        <dbReference type="ARBA" id="ARBA00022692"/>
    </source>
</evidence>
<protein>
    <submittedName>
        <fullName evidence="7">Lipid II flippase rodA</fullName>
    </submittedName>
</protein>
<feature type="transmembrane region" description="Helical" evidence="6">
    <location>
        <begin position="154"/>
        <end position="172"/>
    </location>
</feature>
<dbReference type="GO" id="GO:0005886">
    <property type="term" value="C:plasma membrane"/>
    <property type="evidence" value="ECO:0007669"/>
    <property type="project" value="TreeGrafter"/>
</dbReference>
<keyword evidence="3" id="KW-0133">Cell shape</keyword>
<feature type="transmembrane region" description="Helical" evidence="6">
    <location>
        <begin position="61"/>
        <end position="82"/>
    </location>
</feature>
<name>A0A2L2BNF0_9MICO</name>
<comment type="subcellular location">
    <subcellularLocation>
        <location evidence="1">Membrane</location>
        <topology evidence="1">Multi-pass membrane protein</topology>
    </subcellularLocation>
</comment>
<dbReference type="EMBL" id="CP026923">
    <property type="protein sequence ID" value="AVG23199.1"/>
    <property type="molecule type" value="Genomic_DNA"/>
</dbReference>
<dbReference type="GO" id="GO:0008360">
    <property type="term" value="P:regulation of cell shape"/>
    <property type="evidence" value="ECO:0007669"/>
    <property type="project" value="UniProtKB-KW"/>
</dbReference>
<feature type="transmembrane region" description="Helical" evidence="6">
    <location>
        <begin position="192"/>
        <end position="209"/>
    </location>
</feature>
<reference evidence="7 8" key="1">
    <citation type="submission" date="2018-02" db="EMBL/GenBank/DDBJ databases">
        <title>Complete genome of the streamlined marine actinobacterium Pontimonas salivibrio CL-TW6 adapted to coastal planktonic lifestype.</title>
        <authorList>
            <person name="Cho B.C."/>
            <person name="Hardies S.C."/>
            <person name="Jang G.I."/>
            <person name="Hwang C.Y."/>
        </authorList>
    </citation>
    <scope>NUCLEOTIDE SEQUENCE [LARGE SCALE GENOMIC DNA]</scope>
    <source>
        <strain evidence="7 8">CL-TW6</strain>
    </source>
</reference>
<gene>
    <name evidence="7" type="ORF">C3B54_11195</name>
</gene>
<feature type="transmembrane region" description="Helical" evidence="6">
    <location>
        <begin position="429"/>
        <end position="450"/>
    </location>
</feature>
<evidence type="ECO:0000313" key="8">
    <source>
        <dbReference type="Proteomes" id="UP000243077"/>
    </source>
</evidence>
<dbReference type="AlphaFoldDB" id="A0A2L2BNF0"/>
<dbReference type="Proteomes" id="UP000243077">
    <property type="component" value="Chromosome"/>
</dbReference>
<dbReference type="GO" id="GO:0015648">
    <property type="term" value="F:lipid-linked peptidoglycan transporter activity"/>
    <property type="evidence" value="ECO:0007669"/>
    <property type="project" value="TreeGrafter"/>
</dbReference>
<evidence type="ECO:0000256" key="6">
    <source>
        <dbReference type="SAM" id="Phobius"/>
    </source>
</evidence>
<evidence type="ECO:0000256" key="4">
    <source>
        <dbReference type="ARBA" id="ARBA00022989"/>
    </source>
</evidence>
<sequence length="466" mass="49695">MTNQASLPPLAPVTGRVVLKVRVPKRLRNLELLLLVFALGLSAVAMSLVQFGAQGGLDLRVLSYVGGLAGLVLLVHLAVRWLAPDADPFVVPIATMLNGLGITMIHRLDIAEGLVGWQAAGIRQMAWTAVALVAVVLVLLVVRNHRVLQRYRYLAMLAGVALLALPLVPGIGRTVNGATLWVQFGQVSFQPGEVAKIALAIFFAGYLLTAKDSLRVVGKKFLGVRWPRLRDLGPIVLIWGLSMGVLVFQRDLGTSLLYFGLFVVMMFIATERFMWIVLGGGLFLAGAAIVGSQIGYVQGRIFGWLNSFNQDVYEAIGGSYQLVQGLFGFAEGGFIGQGLGQGQPDLVPLAESDYIVAALGEELGLIGVFAILALYLLLVSRGFRVGYLGTEDFGRLLASGLAFVIALQVFVVIGGLTRIIPVTGLTTPFLAAGGSSLVANWMIVALILRLSDDATTRDRQLSGGGS</sequence>
<dbReference type="Pfam" id="PF01098">
    <property type="entry name" value="FTSW_RODA_SPOVE"/>
    <property type="match status" value="1"/>
</dbReference>
<dbReference type="PANTHER" id="PTHR30474">
    <property type="entry name" value="CELL CYCLE PROTEIN"/>
    <property type="match status" value="1"/>
</dbReference>
<proteinExistence type="predicted"/>
<feature type="transmembrane region" description="Helical" evidence="6">
    <location>
        <begin position="30"/>
        <end position="49"/>
    </location>
</feature>
<feature type="transmembrane region" description="Helical" evidence="6">
    <location>
        <begin position="354"/>
        <end position="376"/>
    </location>
</feature>
<feature type="transmembrane region" description="Helical" evidence="6">
    <location>
        <begin position="125"/>
        <end position="142"/>
    </location>
</feature>
<evidence type="ECO:0000313" key="7">
    <source>
        <dbReference type="EMBL" id="AVG23199.1"/>
    </source>
</evidence>
<dbReference type="GO" id="GO:0032153">
    <property type="term" value="C:cell division site"/>
    <property type="evidence" value="ECO:0007669"/>
    <property type="project" value="TreeGrafter"/>
</dbReference>
<dbReference type="GO" id="GO:0051301">
    <property type="term" value="P:cell division"/>
    <property type="evidence" value="ECO:0007669"/>
    <property type="project" value="InterPro"/>
</dbReference>
<dbReference type="RefSeq" id="WP_245867954.1">
    <property type="nucleotide sequence ID" value="NZ_CP026923.1"/>
</dbReference>
<organism evidence="7 8">
    <name type="scientific">Pontimonas salivibrio</name>
    <dbReference type="NCBI Taxonomy" id="1159327"/>
    <lineage>
        <taxon>Bacteria</taxon>
        <taxon>Bacillati</taxon>
        <taxon>Actinomycetota</taxon>
        <taxon>Actinomycetes</taxon>
        <taxon>Micrococcales</taxon>
        <taxon>Microbacteriaceae</taxon>
        <taxon>Pontimonas</taxon>
    </lineage>
</organism>
<feature type="transmembrane region" description="Helical" evidence="6">
    <location>
        <begin position="252"/>
        <end position="269"/>
    </location>
</feature>
<dbReference type="KEGG" id="psai:C3B54_11195"/>
<evidence type="ECO:0000256" key="3">
    <source>
        <dbReference type="ARBA" id="ARBA00022960"/>
    </source>
</evidence>
<dbReference type="InterPro" id="IPR001182">
    <property type="entry name" value="FtsW/RodA"/>
</dbReference>
<keyword evidence="8" id="KW-1185">Reference proteome</keyword>
<accession>A0A2L2BNF0</accession>
<feature type="transmembrane region" description="Helical" evidence="6">
    <location>
        <begin position="89"/>
        <end position="105"/>
    </location>
</feature>
<keyword evidence="4 6" id="KW-1133">Transmembrane helix</keyword>
<keyword evidence="5 6" id="KW-0472">Membrane</keyword>
<feature type="transmembrane region" description="Helical" evidence="6">
    <location>
        <begin position="229"/>
        <end position="246"/>
    </location>
</feature>
<keyword evidence="2 6" id="KW-0812">Transmembrane</keyword>
<feature type="transmembrane region" description="Helical" evidence="6">
    <location>
        <begin position="396"/>
        <end position="417"/>
    </location>
</feature>
<evidence type="ECO:0000256" key="5">
    <source>
        <dbReference type="ARBA" id="ARBA00023136"/>
    </source>
</evidence>
<evidence type="ECO:0000256" key="1">
    <source>
        <dbReference type="ARBA" id="ARBA00004141"/>
    </source>
</evidence>
<feature type="transmembrane region" description="Helical" evidence="6">
    <location>
        <begin position="276"/>
        <end position="296"/>
    </location>
</feature>